<evidence type="ECO:0000313" key="2">
    <source>
        <dbReference type="Proteomes" id="UP000646827"/>
    </source>
</evidence>
<dbReference type="AlphaFoldDB" id="A0A8H7SF70"/>
<accession>A0A8H7SF70</accession>
<reference evidence="1 2" key="1">
    <citation type="submission" date="2020-12" db="EMBL/GenBank/DDBJ databases">
        <title>Metabolic potential, ecology and presence of endohyphal bacteria is reflected in genomic diversity of Mucoromycotina.</title>
        <authorList>
            <person name="Muszewska A."/>
            <person name="Okrasinska A."/>
            <person name="Steczkiewicz K."/>
            <person name="Drgas O."/>
            <person name="Orlowska M."/>
            <person name="Perlinska-Lenart U."/>
            <person name="Aleksandrzak-Piekarczyk T."/>
            <person name="Szatraj K."/>
            <person name="Zielenkiewicz U."/>
            <person name="Pilsyk S."/>
            <person name="Malc E."/>
            <person name="Mieczkowski P."/>
            <person name="Kruszewska J.S."/>
            <person name="Biernat P."/>
            <person name="Pawlowska J."/>
        </authorList>
    </citation>
    <scope>NUCLEOTIDE SEQUENCE [LARGE SCALE GENOMIC DNA]</scope>
    <source>
        <strain evidence="1 2">CBS 142.35</strain>
    </source>
</reference>
<organism evidence="1 2">
    <name type="scientific">Circinella minor</name>
    <dbReference type="NCBI Taxonomy" id="1195481"/>
    <lineage>
        <taxon>Eukaryota</taxon>
        <taxon>Fungi</taxon>
        <taxon>Fungi incertae sedis</taxon>
        <taxon>Mucoromycota</taxon>
        <taxon>Mucoromycotina</taxon>
        <taxon>Mucoromycetes</taxon>
        <taxon>Mucorales</taxon>
        <taxon>Lichtheimiaceae</taxon>
        <taxon>Circinella</taxon>
    </lineage>
</organism>
<sequence length="183" mass="21440">MFEHHTQFQQVYNNDNDNASTRIYTLDRSPHYHLISKVIQHRRLRQQEKSCTSFTPTSSLRSKKKNTTTIDTNCMAVENGLPSPPVDGHFKLTPNSFTSTTTPLLPTTTTTTTTIKDHDSFMDNMNKKSLSKADICIKLQELRDEKHRLFQLIKQQLVLQEEQERRASQEYYIQQQQQHHYIS</sequence>
<evidence type="ECO:0000313" key="1">
    <source>
        <dbReference type="EMBL" id="KAG2228334.1"/>
    </source>
</evidence>
<keyword evidence="2" id="KW-1185">Reference proteome</keyword>
<comment type="caution">
    <text evidence="1">The sequence shown here is derived from an EMBL/GenBank/DDBJ whole genome shotgun (WGS) entry which is preliminary data.</text>
</comment>
<dbReference type="EMBL" id="JAEPRB010000001">
    <property type="protein sequence ID" value="KAG2228334.1"/>
    <property type="molecule type" value="Genomic_DNA"/>
</dbReference>
<name>A0A8H7SF70_9FUNG</name>
<dbReference type="Proteomes" id="UP000646827">
    <property type="component" value="Unassembled WGS sequence"/>
</dbReference>
<protein>
    <submittedName>
        <fullName evidence="1">Uncharacterized protein</fullName>
    </submittedName>
</protein>
<dbReference type="OrthoDB" id="2290146at2759"/>
<gene>
    <name evidence="1" type="ORF">INT45_011126</name>
</gene>
<proteinExistence type="predicted"/>